<dbReference type="Pfam" id="PF00271">
    <property type="entry name" value="Helicase_C"/>
    <property type="match status" value="1"/>
</dbReference>
<reference evidence="3 4" key="1">
    <citation type="submission" date="2019-06" db="EMBL/GenBank/DDBJ databases">
        <title>Sequencing the genomes of 1000 actinobacteria strains.</title>
        <authorList>
            <person name="Klenk H.-P."/>
        </authorList>
    </citation>
    <scope>NUCLEOTIDE SEQUENCE [LARGE SCALE GENOMIC DNA]</scope>
    <source>
        <strain evidence="3 4">DSM 19560</strain>
    </source>
</reference>
<dbReference type="PANTHER" id="PTHR47396">
    <property type="entry name" value="TYPE I RESTRICTION ENZYME ECOKI R PROTEIN"/>
    <property type="match status" value="1"/>
</dbReference>
<dbReference type="InterPro" id="IPR001650">
    <property type="entry name" value="Helicase_C-like"/>
</dbReference>
<evidence type="ECO:0000259" key="2">
    <source>
        <dbReference type="PROSITE" id="PS51192"/>
    </source>
</evidence>
<dbReference type="SUPFAM" id="SSF52540">
    <property type="entry name" value="P-loop containing nucleoside triphosphate hydrolases"/>
    <property type="match status" value="1"/>
</dbReference>
<sequence length="918" mass="102899">MAEETVRTSRKFSWDEVDPRLVRKLLATAYSADGQFEDARHARRLSDAETRQQARATFGRPPKKRFRDDPGLLDVLRDAWLPAASPDLISDLVYQLDRYSHITSKKAGLQRIRDSNRTSRLKHLVWRSFIDAHKAEMSVKQRTRSTTEAVRHEGIFLRGFEQKRRTPYPHQSEAWGALDTLRRSHRERRVGSIEIPTGGGKTATAVTWLIDELAKRPKLRVLWIADQHELVEQAARAFEHTARTQSGAFAKKLRIVHGAAAGSSMLNDPALDVVCATRQSLLGKTFDRTAKAHLSSFLSRPVVVVIDEAHHAVSPTYQRLIDFMWSVAADMILIGLTATPWPAGQLRTFQETFGSMPLVKRTTTELIATGDLARPVVHTVPTNARVDLSDEAKRLLGNTRELPPEVARQLDQAGRNTLAVESWLKHSAMWGKTLVFACDTRHADALGREFESRGVRTDVVHSAADTNLAVVLDSFRAATDERVLVSVGMLLEGVDIPNARTAFLCRPTASRIVMRQMIGRVLRGVRAGGDPEAHIVDFVDQWGEFVGILRPVDLPDVAVSPTSAGEGTAEHKLPPIMSSDGASEIGSDLLHAIERSMNEAVKRGGLSATLSGSRLIGFYDLDHRRIPVFEHCLETWRDVSTWALGPRSGRARSAVSLFDDVPPPSPLDEEIDGFIEQCRSIGTAPPLVHLDASLDVRAAARRLINAGATSEHDRVEMLRREYETTLARPFFPSLQMFIEAVDQEKLDLLDVIPSGANPESVRTVNLPSPARRRVNHNPHREGVLEGLLSEVVTEGRRLLAGESEYDGWLDDEWLPCIRWSRRPLKKMWAFHQVQLPSCGNKLPFIAVNSALQVSTKYVPDELLRYLIWHELCHHLMPRQGHNAEFRRLEALWTDHAQLDYELDTLGERFELPGMRDSS</sequence>
<dbReference type="GO" id="GO:0005524">
    <property type="term" value="F:ATP binding"/>
    <property type="evidence" value="ECO:0007669"/>
    <property type="project" value="InterPro"/>
</dbReference>
<dbReference type="GO" id="GO:0016787">
    <property type="term" value="F:hydrolase activity"/>
    <property type="evidence" value="ECO:0007669"/>
    <property type="project" value="InterPro"/>
</dbReference>
<dbReference type="GO" id="GO:0004386">
    <property type="term" value="F:helicase activity"/>
    <property type="evidence" value="ECO:0007669"/>
    <property type="project" value="UniProtKB-KW"/>
</dbReference>
<keyword evidence="3" id="KW-0067">ATP-binding</keyword>
<dbReference type="Gene3D" id="3.40.50.300">
    <property type="entry name" value="P-loop containing nucleotide triphosphate hydrolases"/>
    <property type="match status" value="2"/>
</dbReference>
<dbReference type="Pfam" id="PF04851">
    <property type="entry name" value="ResIII"/>
    <property type="match status" value="1"/>
</dbReference>
<keyword evidence="3" id="KW-0378">Hydrolase</keyword>
<dbReference type="SMART" id="SM00487">
    <property type="entry name" value="DEXDc"/>
    <property type="match status" value="1"/>
</dbReference>
<dbReference type="Gene3D" id="3.30.2010.10">
    <property type="entry name" value="Metalloproteases ('zincins'), catalytic domain"/>
    <property type="match status" value="1"/>
</dbReference>
<accession>A0A561EC45</accession>
<comment type="caution">
    <text evidence="3">The sequence shown here is derived from an EMBL/GenBank/DDBJ whole genome shotgun (WGS) entry which is preliminary data.</text>
</comment>
<evidence type="ECO:0000313" key="4">
    <source>
        <dbReference type="Proteomes" id="UP000318297"/>
    </source>
</evidence>
<dbReference type="RefSeq" id="WP_145227583.1">
    <property type="nucleotide sequence ID" value="NZ_VIVQ01000001.1"/>
</dbReference>
<dbReference type="SMART" id="SM00490">
    <property type="entry name" value="HELICc"/>
    <property type="match status" value="1"/>
</dbReference>
<dbReference type="GO" id="GO:0005829">
    <property type="term" value="C:cytosol"/>
    <property type="evidence" value="ECO:0007669"/>
    <property type="project" value="TreeGrafter"/>
</dbReference>
<feature type="region of interest" description="Disordered" evidence="1">
    <location>
        <begin position="42"/>
        <end position="65"/>
    </location>
</feature>
<dbReference type="OrthoDB" id="9776021at2"/>
<dbReference type="InterPro" id="IPR050742">
    <property type="entry name" value="Helicase_Restrict-Modif_Enz"/>
</dbReference>
<keyword evidence="3" id="KW-0547">Nucleotide-binding</keyword>
<proteinExistence type="predicted"/>
<keyword evidence="4" id="KW-1185">Reference proteome</keyword>
<name>A0A561EC45_9MICO</name>
<gene>
    <name evidence="3" type="ORF">BKA23_2009</name>
</gene>
<dbReference type="AlphaFoldDB" id="A0A561EC45"/>
<dbReference type="GO" id="GO:0003677">
    <property type="term" value="F:DNA binding"/>
    <property type="evidence" value="ECO:0007669"/>
    <property type="project" value="InterPro"/>
</dbReference>
<feature type="compositionally biased region" description="Basic and acidic residues" evidence="1">
    <location>
        <begin position="42"/>
        <end position="52"/>
    </location>
</feature>
<evidence type="ECO:0000313" key="3">
    <source>
        <dbReference type="EMBL" id="TWE13180.1"/>
    </source>
</evidence>
<feature type="domain" description="Helicase ATP-binding" evidence="2">
    <location>
        <begin position="182"/>
        <end position="358"/>
    </location>
</feature>
<dbReference type="PANTHER" id="PTHR47396:SF1">
    <property type="entry name" value="ATP-DEPENDENT HELICASE IRC3-RELATED"/>
    <property type="match status" value="1"/>
</dbReference>
<organism evidence="3 4">
    <name type="scientific">Rudaeicoccus suwonensis</name>
    <dbReference type="NCBI Taxonomy" id="657409"/>
    <lineage>
        <taxon>Bacteria</taxon>
        <taxon>Bacillati</taxon>
        <taxon>Actinomycetota</taxon>
        <taxon>Actinomycetes</taxon>
        <taxon>Micrococcales</taxon>
        <taxon>Dermacoccaceae</taxon>
        <taxon>Rudaeicoccus</taxon>
    </lineage>
</organism>
<dbReference type="InterPro" id="IPR014001">
    <property type="entry name" value="Helicase_ATP-bd"/>
</dbReference>
<protein>
    <submittedName>
        <fullName evidence="3">Superfamily II DNA or RNA helicase</fullName>
    </submittedName>
</protein>
<evidence type="ECO:0000256" key="1">
    <source>
        <dbReference type="SAM" id="MobiDB-lite"/>
    </source>
</evidence>
<dbReference type="EMBL" id="VIVQ01000001">
    <property type="protein sequence ID" value="TWE13180.1"/>
    <property type="molecule type" value="Genomic_DNA"/>
</dbReference>
<keyword evidence="3" id="KW-0347">Helicase</keyword>
<dbReference type="PROSITE" id="PS51192">
    <property type="entry name" value="HELICASE_ATP_BIND_1"/>
    <property type="match status" value="1"/>
</dbReference>
<dbReference type="InterPro" id="IPR027417">
    <property type="entry name" value="P-loop_NTPase"/>
</dbReference>
<dbReference type="Proteomes" id="UP000318297">
    <property type="component" value="Unassembled WGS sequence"/>
</dbReference>
<dbReference type="InterPro" id="IPR006935">
    <property type="entry name" value="Helicase/UvrB_N"/>
</dbReference>